<organism evidence="1 2">
    <name type="scientific">Rehmannia glutinosa</name>
    <name type="common">Chinese foxglove</name>
    <dbReference type="NCBI Taxonomy" id="99300"/>
    <lineage>
        <taxon>Eukaryota</taxon>
        <taxon>Viridiplantae</taxon>
        <taxon>Streptophyta</taxon>
        <taxon>Embryophyta</taxon>
        <taxon>Tracheophyta</taxon>
        <taxon>Spermatophyta</taxon>
        <taxon>Magnoliopsida</taxon>
        <taxon>eudicotyledons</taxon>
        <taxon>Gunneridae</taxon>
        <taxon>Pentapetalae</taxon>
        <taxon>asterids</taxon>
        <taxon>lamiids</taxon>
        <taxon>Lamiales</taxon>
        <taxon>Orobanchaceae</taxon>
        <taxon>Rehmannieae</taxon>
        <taxon>Rehmannia</taxon>
    </lineage>
</organism>
<dbReference type="EMBL" id="JABTTQ020000011">
    <property type="protein sequence ID" value="KAK6146573.1"/>
    <property type="molecule type" value="Genomic_DNA"/>
</dbReference>
<evidence type="ECO:0000313" key="1">
    <source>
        <dbReference type="EMBL" id="KAK6146573.1"/>
    </source>
</evidence>
<dbReference type="SUPFAM" id="SSF140990">
    <property type="entry name" value="FtsH protease domain-like"/>
    <property type="match status" value="1"/>
</dbReference>
<name>A0ABR0WG40_REHGL</name>
<proteinExistence type="predicted"/>
<comment type="caution">
    <text evidence="1">The sequence shown here is derived from an EMBL/GenBank/DDBJ whole genome shotgun (WGS) entry which is preliminary data.</text>
</comment>
<dbReference type="InterPro" id="IPR037219">
    <property type="entry name" value="Peptidase_M41-like"/>
</dbReference>
<gene>
    <name evidence="1" type="ORF">DH2020_020442</name>
</gene>
<sequence>MLLQKNYLVLEKIVEELLEYEILTGKDLERIVAENGGIREKEPFLLSSATYEEPKFGSSLDGNAPAIALLNATN</sequence>
<accession>A0ABR0WG40</accession>
<reference evidence="1 2" key="1">
    <citation type="journal article" date="2021" name="Comput. Struct. Biotechnol. J.">
        <title>De novo genome assembly of the potent medicinal plant Rehmannia glutinosa using nanopore technology.</title>
        <authorList>
            <person name="Ma L."/>
            <person name="Dong C."/>
            <person name="Song C."/>
            <person name="Wang X."/>
            <person name="Zheng X."/>
            <person name="Niu Y."/>
            <person name="Chen S."/>
            <person name="Feng W."/>
        </authorList>
    </citation>
    <scope>NUCLEOTIDE SEQUENCE [LARGE SCALE GENOMIC DNA]</scope>
    <source>
        <strain evidence="1">DH-2019</strain>
    </source>
</reference>
<protein>
    <submittedName>
        <fullName evidence="1">Uncharacterized protein</fullName>
    </submittedName>
</protein>
<evidence type="ECO:0000313" key="2">
    <source>
        <dbReference type="Proteomes" id="UP001318860"/>
    </source>
</evidence>
<keyword evidence="2" id="KW-1185">Reference proteome</keyword>
<dbReference type="Proteomes" id="UP001318860">
    <property type="component" value="Unassembled WGS sequence"/>
</dbReference>